<dbReference type="Proteomes" id="UP001519460">
    <property type="component" value="Unassembled WGS sequence"/>
</dbReference>
<dbReference type="PANTHER" id="PTHR14815:SF2">
    <property type="entry name" value="DDB1- AND CUL4-ASSOCIATED FACTOR 17"/>
    <property type="match status" value="1"/>
</dbReference>
<dbReference type="InterPro" id="IPR031620">
    <property type="entry name" value="DCAF17"/>
</dbReference>
<dbReference type="AlphaFoldDB" id="A0ABD0KUQ9"/>
<organism evidence="2 3">
    <name type="scientific">Batillaria attramentaria</name>
    <dbReference type="NCBI Taxonomy" id="370345"/>
    <lineage>
        <taxon>Eukaryota</taxon>
        <taxon>Metazoa</taxon>
        <taxon>Spiralia</taxon>
        <taxon>Lophotrochozoa</taxon>
        <taxon>Mollusca</taxon>
        <taxon>Gastropoda</taxon>
        <taxon>Caenogastropoda</taxon>
        <taxon>Sorbeoconcha</taxon>
        <taxon>Cerithioidea</taxon>
        <taxon>Batillariidae</taxon>
        <taxon>Batillaria</taxon>
    </lineage>
</organism>
<dbReference type="Pfam" id="PF15802">
    <property type="entry name" value="DCAF17"/>
    <property type="match status" value="1"/>
</dbReference>
<proteinExistence type="predicted"/>
<sequence>KKEEALVWSVATTPHTARVNARPVYIRGLKRKTIDQGRYAFKRIWAKLSGRTIITEGGTVLLDNYTNCYSGYGPGAAPVHRFTLPRQPGTHKIVDALLSRPRPTHVTDGESLGPKMLAITSNNKLLIVDLHSGRCLQEVLVLGSRVTRLKNINWLEHEEAVFVSTTLCHSQRDNARAERNAANSGAVKIMAVFNVWPLEFVCMFEVNKEVCGSDVTDAMMSQGMLITMHQSRHVRMYDLNDLLPQVQPIKLFDPVPSSGGHFGQSPTPLPFNLVISELPRCLFEVRCDEHNIQIGGNPWHYLISPARNGRLDMGRDTIELDRAVFHADESGRIIHIGAEEVKMFSLKPDASGDGSVLSPAFTITLQHTPMRRTLPPVTTASGRSVKRRMSVDEISGADMCLTIHEVDYEDELDVLMICTTVHQPDALHGTVGLYDNLTGRHLTSVTLDEPWPDYSEHNVHMDADTIVQVVKATNGKFVCQMYRLYELCDEDEQETSSRQQKIAKPQRPQSRSSQRGRRRQR</sequence>
<dbReference type="PANTHER" id="PTHR14815">
    <property type="entry name" value="DDB1- AND CUL4-ASSOCIATED FACTOR 17"/>
    <property type="match status" value="1"/>
</dbReference>
<evidence type="ECO:0000313" key="2">
    <source>
        <dbReference type="EMBL" id="KAK7490895.1"/>
    </source>
</evidence>
<reference evidence="2 3" key="1">
    <citation type="journal article" date="2023" name="Sci. Data">
        <title>Genome assembly of the Korean intertidal mud-creeper Batillaria attramentaria.</title>
        <authorList>
            <person name="Patra A.K."/>
            <person name="Ho P.T."/>
            <person name="Jun S."/>
            <person name="Lee S.J."/>
            <person name="Kim Y."/>
            <person name="Won Y.J."/>
        </authorList>
    </citation>
    <scope>NUCLEOTIDE SEQUENCE [LARGE SCALE GENOMIC DNA]</scope>
    <source>
        <strain evidence="2">Wonlab-2016</strain>
    </source>
</reference>
<protein>
    <submittedName>
        <fullName evidence="2">Uncharacterized protein</fullName>
    </submittedName>
</protein>
<evidence type="ECO:0000256" key="1">
    <source>
        <dbReference type="SAM" id="MobiDB-lite"/>
    </source>
</evidence>
<feature type="region of interest" description="Disordered" evidence="1">
    <location>
        <begin position="493"/>
        <end position="521"/>
    </location>
</feature>
<keyword evidence="3" id="KW-1185">Reference proteome</keyword>
<accession>A0ABD0KUQ9</accession>
<evidence type="ECO:0000313" key="3">
    <source>
        <dbReference type="Proteomes" id="UP001519460"/>
    </source>
</evidence>
<comment type="caution">
    <text evidence="2">The sequence shown here is derived from an EMBL/GenBank/DDBJ whole genome shotgun (WGS) entry which is preliminary data.</text>
</comment>
<name>A0ABD0KUQ9_9CAEN</name>
<gene>
    <name evidence="2" type="ORF">BaRGS_00017767</name>
</gene>
<feature type="non-terminal residue" evidence="2">
    <location>
        <position position="1"/>
    </location>
</feature>
<dbReference type="EMBL" id="JACVVK020000121">
    <property type="protein sequence ID" value="KAK7490895.1"/>
    <property type="molecule type" value="Genomic_DNA"/>
</dbReference>